<feature type="non-terminal residue" evidence="2">
    <location>
        <position position="1"/>
    </location>
</feature>
<dbReference type="AlphaFoldDB" id="A0AAU9S0R4"/>
<dbReference type="EMBL" id="OU466859">
    <property type="protein sequence ID" value="CAH2052276.1"/>
    <property type="molecule type" value="Genomic_DNA"/>
</dbReference>
<accession>A0AAU9S0R4</accession>
<evidence type="ECO:0000313" key="3">
    <source>
        <dbReference type="Proteomes" id="UP000836841"/>
    </source>
</evidence>
<feature type="region of interest" description="Disordered" evidence="1">
    <location>
        <begin position="45"/>
        <end position="85"/>
    </location>
</feature>
<evidence type="ECO:0000256" key="1">
    <source>
        <dbReference type="SAM" id="MobiDB-lite"/>
    </source>
</evidence>
<evidence type="ECO:0000313" key="2">
    <source>
        <dbReference type="EMBL" id="CAH2052276.1"/>
    </source>
</evidence>
<feature type="compositionally biased region" description="Basic and acidic residues" evidence="1">
    <location>
        <begin position="46"/>
        <end position="59"/>
    </location>
</feature>
<name>A0AAU9S0R4_THLAR</name>
<organism evidence="2 3">
    <name type="scientific">Thlaspi arvense</name>
    <name type="common">Field penny-cress</name>
    <dbReference type="NCBI Taxonomy" id="13288"/>
    <lineage>
        <taxon>Eukaryota</taxon>
        <taxon>Viridiplantae</taxon>
        <taxon>Streptophyta</taxon>
        <taxon>Embryophyta</taxon>
        <taxon>Tracheophyta</taxon>
        <taxon>Spermatophyta</taxon>
        <taxon>Magnoliopsida</taxon>
        <taxon>eudicotyledons</taxon>
        <taxon>Gunneridae</taxon>
        <taxon>Pentapetalae</taxon>
        <taxon>rosids</taxon>
        <taxon>malvids</taxon>
        <taxon>Brassicales</taxon>
        <taxon>Brassicaceae</taxon>
        <taxon>Thlaspideae</taxon>
        <taxon>Thlaspi</taxon>
    </lineage>
</organism>
<feature type="compositionally biased region" description="Low complexity" evidence="1">
    <location>
        <begin position="1"/>
        <end position="11"/>
    </location>
</feature>
<reference evidence="2 3" key="1">
    <citation type="submission" date="2022-03" db="EMBL/GenBank/DDBJ databases">
        <authorList>
            <person name="Nunn A."/>
            <person name="Chopra R."/>
            <person name="Nunn A."/>
            <person name="Contreras Garrido A."/>
        </authorList>
    </citation>
    <scope>NUCLEOTIDE SEQUENCE [LARGE SCALE GENOMIC DNA]</scope>
</reference>
<feature type="compositionally biased region" description="Basic residues" evidence="1">
    <location>
        <begin position="69"/>
        <end position="85"/>
    </location>
</feature>
<dbReference type="Proteomes" id="UP000836841">
    <property type="component" value="Chromosome 3"/>
</dbReference>
<sequence length="85" mass="9256">PSSSSCKSSTKSPDEPHPLSSTAKLCPNHESAAATVSNQAVAAIRDSVDERRSRREPIPSRRLLGHAATVRRHRRSAAPSHHRRS</sequence>
<proteinExistence type="predicted"/>
<gene>
    <name evidence="2" type="ORF">TAV2_LOCUS8912</name>
</gene>
<keyword evidence="3" id="KW-1185">Reference proteome</keyword>
<feature type="region of interest" description="Disordered" evidence="1">
    <location>
        <begin position="1"/>
        <end position="25"/>
    </location>
</feature>
<protein>
    <submittedName>
        <fullName evidence="2">Uncharacterized protein</fullName>
    </submittedName>
</protein>